<gene>
    <name evidence="2" type="ORF">FSO04_31645</name>
</gene>
<dbReference type="Pfam" id="PF13018">
    <property type="entry name" value="ESPR"/>
    <property type="match status" value="1"/>
</dbReference>
<dbReference type="AlphaFoldDB" id="A0A6N6W5J3"/>
<reference evidence="2 3" key="1">
    <citation type="journal article" date="2020" name="Int. J. Syst. Evol. Microbiol.">
        <title>Paraburkholderia madseniana sp. nov., a phenolic acid-degrading bacterium isolated from acidic forest soil.</title>
        <authorList>
            <person name="Wilhelm R.C."/>
            <person name="Murphy S.J.L."/>
            <person name="Feriancek N.M."/>
            <person name="Karasz D.C."/>
            <person name="DeRito C.M."/>
            <person name="Newman J.D."/>
            <person name="Buckley D.H."/>
        </authorList>
    </citation>
    <scope>NUCLEOTIDE SEQUENCE [LARGE SCALE GENOMIC DNA]</scope>
    <source>
        <strain evidence="2 3">RP11</strain>
    </source>
</reference>
<dbReference type="Proteomes" id="UP000463700">
    <property type="component" value="Unassembled WGS sequence"/>
</dbReference>
<evidence type="ECO:0000259" key="1">
    <source>
        <dbReference type="Pfam" id="PF13018"/>
    </source>
</evidence>
<evidence type="ECO:0000313" key="3">
    <source>
        <dbReference type="Proteomes" id="UP000463700"/>
    </source>
</evidence>
<dbReference type="InterPro" id="IPR024973">
    <property type="entry name" value="ESPR"/>
</dbReference>
<dbReference type="RefSeq" id="WP_154565536.1">
    <property type="nucleotide sequence ID" value="NZ_JAMXWG010000056.1"/>
</dbReference>
<proteinExistence type="predicted"/>
<accession>A0A6N6W5J3</accession>
<feature type="domain" description="ESPR" evidence="1">
    <location>
        <begin position="2"/>
        <end position="31"/>
    </location>
</feature>
<name>A0A6N6W5J3_9BURK</name>
<evidence type="ECO:0000313" key="2">
    <source>
        <dbReference type="EMBL" id="KAE8755937.1"/>
    </source>
</evidence>
<sequence length="82" mass="9341">MNNRAYRLVYSKPRGMLVAVAETATRARRSTMGHKLARMEQDISPVRALTVWSITPTLIRITRARRRCIGVRILRCSSVGRS</sequence>
<protein>
    <recommendedName>
        <fullName evidence="1">ESPR domain-containing protein</fullName>
    </recommendedName>
</protein>
<comment type="caution">
    <text evidence="2">The sequence shown here is derived from an EMBL/GenBank/DDBJ whole genome shotgun (WGS) entry which is preliminary data.</text>
</comment>
<dbReference type="EMBL" id="VOSW01000075">
    <property type="protein sequence ID" value="KAE8755937.1"/>
    <property type="molecule type" value="Genomic_DNA"/>
</dbReference>
<organism evidence="2 3">
    <name type="scientific">Paraburkholderia madseniana</name>
    <dbReference type="NCBI Taxonomy" id="2599607"/>
    <lineage>
        <taxon>Bacteria</taxon>
        <taxon>Pseudomonadati</taxon>
        <taxon>Pseudomonadota</taxon>
        <taxon>Betaproteobacteria</taxon>
        <taxon>Burkholderiales</taxon>
        <taxon>Burkholderiaceae</taxon>
        <taxon>Paraburkholderia</taxon>
    </lineage>
</organism>